<keyword evidence="6 7" id="KW-0472">Membrane</keyword>
<evidence type="ECO:0000256" key="5">
    <source>
        <dbReference type="ARBA" id="ARBA00022989"/>
    </source>
</evidence>
<dbReference type="Pfam" id="PF21082">
    <property type="entry name" value="MS_channel_3rd"/>
    <property type="match status" value="1"/>
</dbReference>
<dbReference type="SUPFAM" id="SSF82689">
    <property type="entry name" value="Mechanosensitive channel protein MscS (YggB), C-terminal domain"/>
    <property type="match status" value="1"/>
</dbReference>
<accession>A0ABS4S5Z6</accession>
<organism evidence="11 12">
    <name type="scientific">Virgibacillus alimentarius</name>
    <dbReference type="NCBI Taxonomy" id="698769"/>
    <lineage>
        <taxon>Bacteria</taxon>
        <taxon>Bacillati</taxon>
        <taxon>Bacillota</taxon>
        <taxon>Bacilli</taxon>
        <taxon>Bacillales</taxon>
        <taxon>Bacillaceae</taxon>
        <taxon>Virgibacillus</taxon>
    </lineage>
</organism>
<dbReference type="InterPro" id="IPR006685">
    <property type="entry name" value="MscS_channel_2nd"/>
</dbReference>
<dbReference type="InterPro" id="IPR011066">
    <property type="entry name" value="MscS_channel_C_sf"/>
</dbReference>
<feature type="transmembrane region" description="Helical" evidence="7">
    <location>
        <begin position="66"/>
        <end position="89"/>
    </location>
</feature>
<keyword evidence="5 7" id="KW-1133">Transmembrane helix</keyword>
<sequence length="278" mass="31139">MDIFGISFDLSNILGVVIPITLKIVFLILAFIILKPIGRKVIEKTIQKTGKSRKVSANRMKTLEKLLVNLYSYILIFLFIVMVFAILNIPIGPLLAGAGIVGLAIGFGAQGIVSDVVTGFFILLERQLEIDDYVTVGEFDGIVEEVGLRTTKIRAFDGTLNFVPNRFIEGVANHSRGNMRALVDISISYHDNIDKAISVLEHVCESFQTDDRFKDGPNCIGVQEIGTYNTILRVVGQTENGLQWECERDLRKQMKEAFEANEITIPYPHQVYIQEKQD</sequence>
<dbReference type="Pfam" id="PF21088">
    <property type="entry name" value="MS_channel_1st"/>
    <property type="match status" value="1"/>
</dbReference>
<evidence type="ECO:0000259" key="9">
    <source>
        <dbReference type="Pfam" id="PF21082"/>
    </source>
</evidence>
<dbReference type="Proteomes" id="UP001519294">
    <property type="component" value="Unassembled WGS sequence"/>
</dbReference>
<evidence type="ECO:0000313" key="11">
    <source>
        <dbReference type="EMBL" id="MBP2256923.1"/>
    </source>
</evidence>
<comment type="similarity">
    <text evidence="2">Belongs to the MscS (TC 1.A.23) family.</text>
</comment>
<dbReference type="SUPFAM" id="SSF50182">
    <property type="entry name" value="Sm-like ribonucleoproteins"/>
    <property type="match status" value="1"/>
</dbReference>
<reference evidence="11 12" key="1">
    <citation type="submission" date="2021-03" db="EMBL/GenBank/DDBJ databases">
        <title>Genomic Encyclopedia of Type Strains, Phase IV (KMG-IV): sequencing the most valuable type-strain genomes for metagenomic binning, comparative biology and taxonomic classification.</title>
        <authorList>
            <person name="Goeker M."/>
        </authorList>
    </citation>
    <scope>NUCLEOTIDE SEQUENCE [LARGE SCALE GENOMIC DNA]</scope>
    <source>
        <strain evidence="11 12">DSM 25790</strain>
    </source>
</reference>
<feature type="domain" description="Mechanosensitive ion channel MscS" evidence="8">
    <location>
        <begin position="112"/>
        <end position="175"/>
    </location>
</feature>
<keyword evidence="4 7" id="KW-0812">Transmembrane</keyword>
<dbReference type="InterPro" id="IPR010920">
    <property type="entry name" value="LSM_dom_sf"/>
</dbReference>
<name>A0ABS4S5Z6_9BACI</name>
<evidence type="ECO:0000256" key="4">
    <source>
        <dbReference type="ARBA" id="ARBA00022692"/>
    </source>
</evidence>
<dbReference type="InterPro" id="IPR045276">
    <property type="entry name" value="YbiO_bact"/>
</dbReference>
<dbReference type="SUPFAM" id="SSF82861">
    <property type="entry name" value="Mechanosensitive channel protein MscS (YggB), transmembrane region"/>
    <property type="match status" value="1"/>
</dbReference>
<keyword evidence="3" id="KW-1003">Cell membrane</keyword>
<feature type="domain" description="Mechanosensitive ion channel transmembrane helices 2/3" evidence="10">
    <location>
        <begin position="72"/>
        <end position="110"/>
    </location>
</feature>
<evidence type="ECO:0000256" key="2">
    <source>
        <dbReference type="ARBA" id="ARBA00008017"/>
    </source>
</evidence>
<evidence type="ECO:0000256" key="7">
    <source>
        <dbReference type="SAM" id="Phobius"/>
    </source>
</evidence>
<dbReference type="InterPro" id="IPR023408">
    <property type="entry name" value="MscS_beta-dom_sf"/>
</dbReference>
<feature type="transmembrane region" description="Helical" evidence="7">
    <location>
        <begin position="12"/>
        <end position="34"/>
    </location>
</feature>
<proteinExistence type="inferred from homology"/>
<comment type="caution">
    <text evidence="11">The sequence shown here is derived from an EMBL/GenBank/DDBJ whole genome shotgun (WGS) entry which is preliminary data.</text>
</comment>
<dbReference type="InterPro" id="IPR049142">
    <property type="entry name" value="MS_channel_1st"/>
</dbReference>
<dbReference type="RefSeq" id="WP_029268323.1">
    <property type="nucleotide sequence ID" value="NZ_JAGIKX010000004.1"/>
</dbReference>
<evidence type="ECO:0000313" key="12">
    <source>
        <dbReference type="Proteomes" id="UP001519294"/>
    </source>
</evidence>
<evidence type="ECO:0000256" key="3">
    <source>
        <dbReference type="ARBA" id="ARBA00022475"/>
    </source>
</evidence>
<keyword evidence="12" id="KW-1185">Reference proteome</keyword>
<dbReference type="Gene3D" id="2.30.30.60">
    <property type="match status" value="1"/>
</dbReference>
<gene>
    <name evidence="11" type="ORF">J2Z81_000867</name>
</gene>
<evidence type="ECO:0000256" key="1">
    <source>
        <dbReference type="ARBA" id="ARBA00004651"/>
    </source>
</evidence>
<comment type="subcellular location">
    <subcellularLocation>
        <location evidence="1">Cell membrane</location>
        <topology evidence="1">Multi-pass membrane protein</topology>
    </subcellularLocation>
</comment>
<evidence type="ECO:0000259" key="10">
    <source>
        <dbReference type="Pfam" id="PF21088"/>
    </source>
</evidence>
<dbReference type="Pfam" id="PF00924">
    <property type="entry name" value="MS_channel_2nd"/>
    <property type="match status" value="1"/>
</dbReference>
<feature type="transmembrane region" description="Helical" evidence="7">
    <location>
        <begin position="95"/>
        <end position="124"/>
    </location>
</feature>
<dbReference type="EMBL" id="JAGIKX010000004">
    <property type="protein sequence ID" value="MBP2256923.1"/>
    <property type="molecule type" value="Genomic_DNA"/>
</dbReference>
<feature type="domain" description="Mechanosensitive ion channel MscS C-terminal" evidence="9">
    <location>
        <begin position="183"/>
        <end position="265"/>
    </location>
</feature>
<evidence type="ECO:0000256" key="6">
    <source>
        <dbReference type="ARBA" id="ARBA00023136"/>
    </source>
</evidence>
<dbReference type="PANTHER" id="PTHR30460">
    <property type="entry name" value="MODERATE CONDUCTANCE MECHANOSENSITIVE CHANNEL YBIO"/>
    <property type="match status" value="1"/>
</dbReference>
<dbReference type="InterPro" id="IPR049278">
    <property type="entry name" value="MS_channel_C"/>
</dbReference>
<dbReference type="InterPro" id="IPR011014">
    <property type="entry name" value="MscS_channel_TM-2"/>
</dbReference>
<dbReference type="Gene3D" id="1.10.287.1260">
    <property type="match status" value="1"/>
</dbReference>
<protein>
    <submittedName>
        <fullName evidence="11">Small conductance mechanosensitive channel</fullName>
    </submittedName>
</protein>
<evidence type="ECO:0000259" key="8">
    <source>
        <dbReference type="Pfam" id="PF00924"/>
    </source>
</evidence>
<dbReference type="Gene3D" id="3.30.70.100">
    <property type="match status" value="1"/>
</dbReference>
<dbReference type="PANTHER" id="PTHR30460:SF0">
    <property type="entry name" value="MODERATE CONDUCTANCE MECHANOSENSITIVE CHANNEL YBIO"/>
    <property type="match status" value="1"/>
</dbReference>